<feature type="region of interest" description="Disordered" evidence="1">
    <location>
        <begin position="441"/>
        <end position="470"/>
    </location>
</feature>
<name>A0A6A5X1U2_9PLEO</name>
<organism evidence="2 3">
    <name type="scientific">Amniculicola lignicola CBS 123094</name>
    <dbReference type="NCBI Taxonomy" id="1392246"/>
    <lineage>
        <taxon>Eukaryota</taxon>
        <taxon>Fungi</taxon>
        <taxon>Dikarya</taxon>
        <taxon>Ascomycota</taxon>
        <taxon>Pezizomycotina</taxon>
        <taxon>Dothideomycetes</taxon>
        <taxon>Pleosporomycetidae</taxon>
        <taxon>Pleosporales</taxon>
        <taxon>Amniculicolaceae</taxon>
        <taxon>Amniculicola</taxon>
    </lineage>
</organism>
<evidence type="ECO:0000256" key="1">
    <source>
        <dbReference type="SAM" id="MobiDB-lite"/>
    </source>
</evidence>
<feature type="compositionally biased region" description="Polar residues" evidence="1">
    <location>
        <begin position="403"/>
        <end position="416"/>
    </location>
</feature>
<gene>
    <name evidence="2" type="ORF">P154DRAFT_530266</name>
</gene>
<dbReference type="EMBL" id="ML977561">
    <property type="protein sequence ID" value="KAF2005975.1"/>
    <property type="molecule type" value="Genomic_DNA"/>
</dbReference>
<sequence>MYSPTRTPTTPKSRSRLRDGMASSSTPATPPSKRQSATIQPSTSGPDHVPAASALTRLISGPRHNLHTARSKFDGGTGPRPCAFPASLSLRDGSPTRKGLEINGRASEKHTDDLMDDHRPKKTGLLRSPANVPRPSPARGTKAYYKEMGIRIPECTKDGPIIPVKGGLDIVMETDTPMTTIRADSHGCMVRAIVGAQMKEFTSTPPIINWDMTDDVKAQIPGIRQPLSARKAPLSRLPLPVIPTTSMTSWVPTPDRHQGSNPPTPTNLKSALKPVQPSLAKVGSDAASLGSSQPRPSSSDFKLSPFKTPILEKDLPAVASTPATPGRESMVLVGRRRAAPAGISSRPENNILTTPPRSPSTRNQVDAGKSGRLGMVKNYVDSQKTCGDVQKDMEGMKEAGEGTTHQSQTSGNVNKTQTAHIKRDVTFSASTLGGMVATMGGGKMRASSSSITALRTPVKRSSPRGDLVGTSPKTRAAMEVEMDQMTTKFRQSIGPGSKMVLPSRESRGKLNQSTREVGKATSASVFMPHVPIDEEVEDEISDGRMSRLEMRHTASVSSFRTPTHPQNQTPSRCNAHFSALRRPISTPALSKTPKPSPLRLGPDGRITSSTIPHAPRKSVFDVQPPSTPPSAATQKKASSIRASKNPGAPLRTPMRAKKDTPSSPSSTSRVLMDGKRSSCMDRSTPKGPNLMGTPGLLRASAMREQKFASAEDISKIVQRLNTPKQPVKARKVLPAAATPVKSLRKGMPSTPVNKRVSTMTRSGRTGTPSKEIVGSLDQAIDDHIEEETRTGRKNKFWSF</sequence>
<dbReference type="Proteomes" id="UP000799779">
    <property type="component" value="Unassembled WGS sequence"/>
</dbReference>
<dbReference type="OrthoDB" id="3790379at2759"/>
<keyword evidence="3" id="KW-1185">Reference proteome</keyword>
<evidence type="ECO:0000313" key="2">
    <source>
        <dbReference type="EMBL" id="KAF2005975.1"/>
    </source>
</evidence>
<feature type="compositionally biased region" description="Low complexity" evidence="1">
    <location>
        <begin position="288"/>
        <end position="299"/>
    </location>
</feature>
<feature type="region of interest" description="Disordered" evidence="1">
    <location>
        <begin position="342"/>
        <end position="368"/>
    </location>
</feature>
<feature type="compositionally biased region" description="Polar residues" evidence="1">
    <location>
        <begin position="629"/>
        <end position="642"/>
    </location>
</feature>
<feature type="region of interest" description="Disordered" evidence="1">
    <location>
        <begin position="397"/>
        <end position="416"/>
    </location>
</feature>
<protein>
    <submittedName>
        <fullName evidence="2">Uncharacterized protein</fullName>
    </submittedName>
</protein>
<evidence type="ECO:0000313" key="3">
    <source>
        <dbReference type="Proteomes" id="UP000799779"/>
    </source>
</evidence>
<feature type="region of interest" description="Disordered" evidence="1">
    <location>
        <begin position="742"/>
        <end position="771"/>
    </location>
</feature>
<feature type="region of interest" description="Disordered" evidence="1">
    <location>
        <begin position="1"/>
        <end position="140"/>
    </location>
</feature>
<feature type="compositionally biased region" description="Polar residues" evidence="1">
    <location>
        <begin position="554"/>
        <end position="572"/>
    </location>
</feature>
<feature type="region of interest" description="Disordered" evidence="1">
    <location>
        <begin position="493"/>
        <end position="518"/>
    </location>
</feature>
<reference evidence="2" key="1">
    <citation type="journal article" date="2020" name="Stud. Mycol.">
        <title>101 Dothideomycetes genomes: a test case for predicting lifestyles and emergence of pathogens.</title>
        <authorList>
            <person name="Haridas S."/>
            <person name="Albert R."/>
            <person name="Binder M."/>
            <person name="Bloem J."/>
            <person name="Labutti K."/>
            <person name="Salamov A."/>
            <person name="Andreopoulos B."/>
            <person name="Baker S."/>
            <person name="Barry K."/>
            <person name="Bills G."/>
            <person name="Bluhm B."/>
            <person name="Cannon C."/>
            <person name="Castanera R."/>
            <person name="Culley D."/>
            <person name="Daum C."/>
            <person name="Ezra D."/>
            <person name="Gonzalez J."/>
            <person name="Henrissat B."/>
            <person name="Kuo A."/>
            <person name="Liang C."/>
            <person name="Lipzen A."/>
            <person name="Lutzoni F."/>
            <person name="Magnuson J."/>
            <person name="Mondo S."/>
            <person name="Nolan M."/>
            <person name="Ohm R."/>
            <person name="Pangilinan J."/>
            <person name="Park H.-J."/>
            <person name="Ramirez L."/>
            <person name="Alfaro M."/>
            <person name="Sun H."/>
            <person name="Tritt A."/>
            <person name="Yoshinaga Y."/>
            <person name="Zwiers L.-H."/>
            <person name="Turgeon B."/>
            <person name="Goodwin S."/>
            <person name="Spatafora J."/>
            <person name="Crous P."/>
            <person name="Grigoriev I."/>
        </authorList>
    </citation>
    <scope>NUCLEOTIDE SEQUENCE</scope>
    <source>
        <strain evidence="2">CBS 123094</strain>
    </source>
</reference>
<feature type="compositionally biased region" description="Polar residues" evidence="1">
    <location>
        <begin position="33"/>
        <end position="45"/>
    </location>
</feature>
<proteinExistence type="predicted"/>
<feature type="region of interest" description="Disordered" evidence="1">
    <location>
        <begin position="552"/>
        <end position="695"/>
    </location>
</feature>
<accession>A0A6A5X1U2</accession>
<feature type="compositionally biased region" description="Polar residues" evidence="1">
    <location>
        <begin position="346"/>
        <end position="364"/>
    </location>
</feature>
<dbReference type="AlphaFoldDB" id="A0A6A5X1U2"/>
<feature type="compositionally biased region" description="Low complexity" evidence="1">
    <location>
        <begin position="1"/>
        <end position="12"/>
    </location>
</feature>
<feature type="compositionally biased region" description="Basic and acidic residues" evidence="1">
    <location>
        <begin position="94"/>
        <end position="119"/>
    </location>
</feature>
<feature type="compositionally biased region" description="Polar residues" evidence="1">
    <location>
        <begin position="750"/>
        <end position="768"/>
    </location>
</feature>
<feature type="region of interest" description="Disordered" evidence="1">
    <location>
        <begin position="244"/>
        <end position="305"/>
    </location>
</feature>